<evidence type="ECO:0008006" key="5">
    <source>
        <dbReference type="Google" id="ProtNLM"/>
    </source>
</evidence>
<feature type="compositionally biased region" description="Basic and acidic residues" evidence="1">
    <location>
        <begin position="24"/>
        <end position="36"/>
    </location>
</feature>
<evidence type="ECO:0000256" key="1">
    <source>
        <dbReference type="SAM" id="MobiDB-lite"/>
    </source>
</evidence>
<keyword evidence="4" id="KW-1185">Reference proteome</keyword>
<sequence length="253" mass="28315">MSAGGDFQVENLGHDEVSGPVQPARKENGEVDRLSEEEPIQPKSKFKWAKQPPGRCCDGICGGRDYIKPFIFPLIEESLLSGFTCMDTFWMPPSTSLQQTAECAPIDVCTLLDCYLCEVRILKPHCSPMISAFLIGILMLLGGIFLCMLCCLLRWSRWFCGGIPALCPCVLIRRKGKKLKYARLRRVSRDGSSDGEDYKPQKAYRGRSFKPLTKLGYALAILMLFGVSSFFGEPPSPQTQRSAKRTRSEQNVE</sequence>
<feature type="region of interest" description="Disordered" evidence="1">
    <location>
        <begin position="233"/>
        <end position="253"/>
    </location>
</feature>
<dbReference type="Proteomes" id="UP001620626">
    <property type="component" value="Unassembled WGS sequence"/>
</dbReference>
<evidence type="ECO:0000313" key="4">
    <source>
        <dbReference type="Proteomes" id="UP001620626"/>
    </source>
</evidence>
<feature type="region of interest" description="Disordered" evidence="1">
    <location>
        <begin position="1"/>
        <end position="39"/>
    </location>
</feature>
<organism evidence="3 4">
    <name type="scientific">Heterodera trifolii</name>
    <dbReference type="NCBI Taxonomy" id="157864"/>
    <lineage>
        <taxon>Eukaryota</taxon>
        <taxon>Metazoa</taxon>
        <taxon>Ecdysozoa</taxon>
        <taxon>Nematoda</taxon>
        <taxon>Chromadorea</taxon>
        <taxon>Rhabditida</taxon>
        <taxon>Tylenchina</taxon>
        <taxon>Tylenchomorpha</taxon>
        <taxon>Tylenchoidea</taxon>
        <taxon>Heteroderidae</taxon>
        <taxon>Heteroderinae</taxon>
        <taxon>Heterodera</taxon>
    </lineage>
</organism>
<keyword evidence="2" id="KW-1133">Transmembrane helix</keyword>
<dbReference type="EMBL" id="JBICBT010000741">
    <property type="protein sequence ID" value="KAL3103023.1"/>
    <property type="molecule type" value="Genomic_DNA"/>
</dbReference>
<keyword evidence="2" id="KW-0472">Membrane</keyword>
<comment type="caution">
    <text evidence="3">The sequence shown here is derived from an EMBL/GenBank/DDBJ whole genome shotgun (WGS) entry which is preliminary data.</text>
</comment>
<feature type="transmembrane region" description="Helical" evidence="2">
    <location>
        <begin position="129"/>
        <end position="153"/>
    </location>
</feature>
<evidence type="ECO:0000256" key="2">
    <source>
        <dbReference type="SAM" id="Phobius"/>
    </source>
</evidence>
<protein>
    <recommendedName>
        <fullName evidence="5">Transmembrane protein</fullName>
    </recommendedName>
</protein>
<accession>A0ABD2KJB2</accession>
<dbReference type="AlphaFoldDB" id="A0ABD2KJB2"/>
<proteinExistence type="predicted"/>
<evidence type="ECO:0000313" key="3">
    <source>
        <dbReference type="EMBL" id="KAL3103023.1"/>
    </source>
</evidence>
<name>A0ABD2KJB2_9BILA</name>
<reference evidence="3 4" key="1">
    <citation type="submission" date="2024-10" db="EMBL/GenBank/DDBJ databases">
        <authorList>
            <person name="Kim D."/>
        </authorList>
    </citation>
    <scope>NUCLEOTIDE SEQUENCE [LARGE SCALE GENOMIC DNA]</scope>
    <source>
        <strain evidence="3">BH-2024</strain>
    </source>
</reference>
<gene>
    <name evidence="3" type="ORF">niasHT_020748</name>
</gene>
<feature type="transmembrane region" description="Helical" evidence="2">
    <location>
        <begin position="215"/>
        <end position="232"/>
    </location>
</feature>
<keyword evidence="2" id="KW-0812">Transmembrane</keyword>